<keyword evidence="1" id="KW-0175">Coiled coil</keyword>
<protein>
    <submittedName>
        <fullName evidence="2">Uncharacterized protein</fullName>
    </submittedName>
</protein>
<reference evidence="2 3" key="1">
    <citation type="submission" date="2018-06" db="EMBL/GenBank/DDBJ databases">
        <authorList>
            <consortium name="Pathogen Informatics"/>
            <person name="Doyle S."/>
        </authorList>
    </citation>
    <scope>NUCLEOTIDE SEQUENCE [LARGE SCALE GENOMIC DNA]</scope>
    <source>
        <strain evidence="2 3">NCTC10672</strain>
    </source>
</reference>
<gene>
    <name evidence="2" type="ORF">NCTC10672_02154</name>
</gene>
<dbReference type="RefSeq" id="WP_065243201.1">
    <property type="nucleotide sequence ID" value="NZ_LZMW01000016.1"/>
</dbReference>
<evidence type="ECO:0000313" key="2">
    <source>
        <dbReference type="EMBL" id="STP06136.1"/>
    </source>
</evidence>
<accession>A0A377JKR3</accession>
<name>A0A377JKR3_HAEPA</name>
<dbReference type="Proteomes" id="UP000254186">
    <property type="component" value="Unassembled WGS sequence"/>
</dbReference>
<dbReference type="AlphaFoldDB" id="A0A377JKR3"/>
<dbReference type="EMBL" id="UGHY01000002">
    <property type="protein sequence ID" value="STP06136.1"/>
    <property type="molecule type" value="Genomic_DNA"/>
</dbReference>
<organism evidence="2 3">
    <name type="scientific">Haemophilus parainfluenzae</name>
    <dbReference type="NCBI Taxonomy" id="729"/>
    <lineage>
        <taxon>Bacteria</taxon>
        <taxon>Pseudomonadati</taxon>
        <taxon>Pseudomonadota</taxon>
        <taxon>Gammaproteobacteria</taxon>
        <taxon>Pasteurellales</taxon>
        <taxon>Pasteurellaceae</taxon>
        <taxon>Haemophilus</taxon>
    </lineage>
</organism>
<proteinExistence type="predicted"/>
<evidence type="ECO:0000256" key="1">
    <source>
        <dbReference type="SAM" id="Coils"/>
    </source>
</evidence>
<evidence type="ECO:0000313" key="3">
    <source>
        <dbReference type="Proteomes" id="UP000254186"/>
    </source>
</evidence>
<sequence>MGLLPLDFYSLTQAVDFINQKTNSIIKENLLYSYAMEGKIRFLLNIEIKDNQLVKIGRMDTEGFFLYEDSEVYFKEEVIEYEYQNILSLEDKLSKMEITSDEILEDNGGLYLSYNKENKINEYKGYIVLHPELLDVFCEKSLPQHSLRNTNYLMLDEFNVQNPLEADIFNSFNFKMEYPSYNEDNQLYMKHTFRINFSDIKISYDDLIKLTPSGHPLRCDDLEQEIKKLKSELEEKQKIIDSLSLTNQSGRISSPQKQLFALLVKKCYPKLDSRNKLFDVINADLKESGIRNTNIAADTFYKLIDESNDIIKAIFPPKKS</sequence>
<feature type="coiled-coil region" evidence="1">
    <location>
        <begin position="219"/>
        <end position="246"/>
    </location>
</feature>